<gene>
    <name evidence="5" type="ORF">JW984_09215</name>
</gene>
<reference evidence="5" key="2">
    <citation type="submission" date="2021-01" db="EMBL/GenBank/DDBJ databases">
        <authorList>
            <person name="Hahn C.R."/>
            <person name="Youssef N.H."/>
            <person name="Elshahed M."/>
        </authorList>
    </citation>
    <scope>NUCLEOTIDE SEQUENCE</scope>
    <source>
        <strain evidence="5">Zod_Metabat.24</strain>
    </source>
</reference>
<dbReference type="SMART" id="SM00347">
    <property type="entry name" value="HTH_MARR"/>
    <property type="match status" value="1"/>
</dbReference>
<evidence type="ECO:0000313" key="6">
    <source>
        <dbReference type="Proteomes" id="UP000809273"/>
    </source>
</evidence>
<dbReference type="InterPro" id="IPR036390">
    <property type="entry name" value="WH_DNA-bd_sf"/>
</dbReference>
<accession>A0A9D8KFS7</accession>
<organism evidence="5 6">
    <name type="scientific">Candidatus Zymogenus saltonus</name>
    <dbReference type="NCBI Taxonomy" id="2844893"/>
    <lineage>
        <taxon>Bacteria</taxon>
        <taxon>Deltaproteobacteria</taxon>
        <taxon>Candidatus Zymogenia</taxon>
        <taxon>Candidatus Zymogeniales</taxon>
        <taxon>Candidatus Zymogenaceae</taxon>
        <taxon>Candidatus Zymogenus</taxon>
    </lineage>
</organism>
<protein>
    <submittedName>
        <fullName evidence="5">MarR family transcriptional regulator</fullName>
    </submittedName>
</protein>
<keyword evidence="3" id="KW-0804">Transcription</keyword>
<dbReference type="Proteomes" id="UP000809273">
    <property type="component" value="Unassembled WGS sequence"/>
</dbReference>
<dbReference type="InterPro" id="IPR036388">
    <property type="entry name" value="WH-like_DNA-bd_sf"/>
</dbReference>
<reference evidence="5" key="1">
    <citation type="journal article" date="2021" name="Environ. Microbiol.">
        <title>Genomic characterization of three novel Desulfobacterota classes expand the metabolic and phylogenetic diversity of the phylum.</title>
        <authorList>
            <person name="Murphy C.L."/>
            <person name="Biggerstaff J."/>
            <person name="Eichhorn A."/>
            <person name="Ewing E."/>
            <person name="Shahan R."/>
            <person name="Soriano D."/>
            <person name="Stewart S."/>
            <person name="VanMol K."/>
            <person name="Walker R."/>
            <person name="Walters P."/>
            <person name="Elshahed M.S."/>
            <person name="Youssef N.H."/>
        </authorList>
    </citation>
    <scope>NUCLEOTIDE SEQUENCE</scope>
    <source>
        <strain evidence="5">Zod_Metabat.24</strain>
    </source>
</reference>
<dbReference type="Gene3D" id="1.10.10.10">
    <property type="entry name" value="Winged helix-like DNA-binding domain superfamily/Winged helix DNA-binding domain"/>
    <property type="match status" value="1"/>
</dbReference>
<name>A0A9D8KFS7_9DELT</name>
<proteinExistence type="predicted"/>
<evidence type="ECO:0000313" key="5">
    <source>
        <dbReference type="EMBL" id="MBN1573359.1"/>
    </source>
</evidence>
<evidence type="ECO:0000256" key="1">
    <source>
        <dbReference type="ARBA" id="ARBA00023015"/>
    </source>
</evidence>
<keyword evidence="1" id="KW-0805">Transcription regulation</keyword>
<evidence type="ECO:0000256" key="2">
    <source>
        <dbReference type="ARBA" id="ARBA00023125"/>
    </source>
</evidence>
<dbReference type="SUPFAM" id="SSF46785">
    <property type="entry name" value="Winged helix' DNA-binding domain"/>
    <property type="match status" value="1"/>
</dbReference>
<evidence type="ECO:0000259" key="4">
    <source>
        <dbReference type="PROSITE" id="PS50995"/>
    </source>
</evidence>
<keyword evidence="2" id="KW-0238">DNA-binding</keyword>
<dbReference type="GO" id="GO:0003700">
    <property type="term" value="F:DNA-binding transcription factor activity"/>
    <property type="evidence" value="ECO:0007669"/>
    <property type="project" value="InterPro"/>
</dbReference>
<sequence length="162" mass="18692">MTDKTQALESLIAETISFYQRLQDVAERLHGFRRLSGGKRGVLRDLYQNGMQTVPEMARSRPVSRQHIQTIVNPLFEEGLVEFVENPAHRRSKLVRLTQRGVDLLEEMNRREMELLSEIEIDISEKDILNSASVLKSIRVSLNTKKTKELIKNFGTGRKKDE</sequence>
<dbReference type="InterPro" id="IPR000835">
    <property type="entry name" value="HTH_MarR-typ"/>
</dbReference>
<comment type="caution">
    <text evidence="5">The sequence shown here is derived from an EMBL/GenBank/DDBJ whole genome shotgun (WGS) entry which is preliminary data.</text>
</comment>
<dbReference type="PANTHER" id="PTHR42756:SF1">
    <property type="entry name" value="TRANSCRIPTIONAL REPRESSOR OF EMRAB OPERON"/>
    <property type="match status" value="1"/>
</dbReference>
<dbReference type="PROSITE" id="PS50995">
    <property type="entry name" value="HTH_MARR_2"/>
    <property type="match status" value="1"/>
</dbReference>
<dbReference type="AlphaFoldDB" id="A0A9D8KFS7"/>
<dbReference type="EMBL" id="JAFGIX010000046">
    <property type="protein sequence ID" value="MBN1573359.1"/>
    <property type="molecule type" value="Genomic_DNA"/>
</dbReference>
<dbReference type="GO" id="GO:0003677">
    <property type="term" value="F:DNA binding"/>
    <property type="evidence" value="ECO:0007669"/>
    <property type="project" value="UniProtKB-KW"/>
</dbReference>
<feature type="domain" description="HTH marR-type" evidence="4">
    <location>
        <begin position="1"/>
        <end position="140"/>
    </location>
</feature>
<dbReference type="PANTHER" id="PTHR42756">
    <property type="entry name" value="TRANSCRIPTIONAL REGULATOR, MARR"/>
    <property type="match status" value="1"/>
</dbReference>
<evidence type="ECO:0000256" key="3">
    <source>
        <dbReference type="ARBA" id="ARBA00023163"/>
    </source>
</evidence>